<dbReference type="Proteomes" id="UP000222310">
    <property type="component" value="Unassembled WGS sequence"/>
</dbReference>
<protein>
    <submittedName>
        <fullName evidence="1">Uncharacterized protein</fullName>
    </submittedName>
</protein>
<organism evidence="1 2">
    <name type="scientific">Nostoc linckia z8</name>
    <dbReference type="NCBI Taxonomy" id="1628746"/>
    <lineage>
        <taxon>Bacteria</taxon>
        <taxon>Bacillati</taxon>
        <taxon>Cyanobacteriota</taxon>
        <taxon>Cyanophyceae</taxon>
        <taxon>Nostocales</taxon>
        <taxon>Nostocaceae</taxon>
        <taxon>Nostoc</taxon>
    </lineage>
</organism>
<accession>A0A9Q6EKA1</accession>
<dbReference type="RefSeq" id="WP_099070279.1">
    <property type="nucleotide sequence ID" value="NZ_LAHD01000061.1"/>
</dbReference>
<dbReference type="AlphaFoldDB" id="A0A9Q6EKA1"/>
<proteinExistence type="predicted"/>
<gene>
    <name evidence="1" type="ORF">VF08_20230</name>
</gene>
<sequence>MELEKPHLKYREESEFIFHICQKLQDSLLEGWHCFKKSEDFKILSNFFDFLLTAGFDESQYRQSVPNPAYDNAAKIIGKGFLETARNLEIQFDEIFPGSFSTSQEIENADYEIRVFKLKAFYRNQPLCILLLRFPHFHEKFGFPSPPELEIIELYKIPI</sequence>
<reference evidence="1 2" key="1">
    <citation type="submission" date="2015-02" db="EMBL/GenBank/DDBJ databases">
        <title>Nostoc linckia genome annotation.</title>
        <authorList>
            <person name="Zhou Z."/>
        </authorList>
    </citation>
    <scope>NUCLEOTIDE SEQUENCE [LARGE SCALE GENOMIC DNA]</scope>
    <source>
        <strain evidence="2">z8</strain>
    </source>
</reference>
<dbReference type="GeneID" id="57097118"/>
<name>A0A9Q6EKA1_NOSLI</name>
<comment type="caution">
    <text evidence="1">The sequence shown here is derived from an EMBL/GenBank/DDBJ whole genome shotgun (WGS) entry which is preliminary data.</text>
</comment>
<evidence type="ECO:0000313" key="2">
    <source>
        <dbReference type="Proteomes" id="UP000222310"/>
    </source>
</evidence>
<dbReference type="EMBL" id="LAHD01000061">
    <property type="protein sequence ID" value="PHK02021.1"/>
    <property type="molecule type" value="Genomic_DNA"/>
</dbReference>
<evidence type="ECO:0000313" key="1">
    <source>
        <dbReference type="EMBL" id="PHK02021.1"/>
    </source>
</evidence>